<evidence type="ECO:0000259" key="3">
    <source>
        <dbReference type="Pfam" id="PF24481"/>
    </source>
</evidence>
<dbReference type="PANTHER" id="PTHR39082:SF1">
    <property type="entry name" value="SCAVENGER RECEPTOR CLASS A MEMBER 3"/>
    <property type="match status" value="1"/>
</dbReference>
<sequence>MRQKLTLLDDLQEIDLKVDALQGEKEGFGAQLNQLDQTLAEATQKLTDKGVEIETVDTEKGALEENLAIEQVNITRSEANLKGITTQKEYLAVSKEISTAKKLIGELEEQILQKISTLEQLRGEEEQLREQQSALEQNLSATQEEIRAKIAGLDAAIAADAAVRAETAKALPPAIIKRYDRLREQRRGLAVVEARDGSCLGCNMSIPPQMYNNLFRGDELITCPHCNRILVLRQTVAQEG</sequence>
<feature type="domain" description="CT398-like coiled coil hairpin" evidence="3">
    <location>
        <begin position="11"/>
        <end position="186"/>
    </location>
</feature>
<name>A0A562WSK8_9BACT</name>
<evidence type="ECO:0000313" key="5">
    <source>
        <dbReference type="Proteomes" id="UP000319449"/>
    </source>
</evidence>
<dbReference type="OrthoDB" id="9795058at2"/>
<comment type="caution">
    <text evidence="4">The sequence shown here is derived from an EMBL/GenBank/DDBJ whole genome shotgun (WGS) entry which is preliminary data.</text>
</comment>
<reference evidence="4 5" key="1">
    <citation type="submission" date="2019-07" db="EMBL/GenBank/DDBJ databases">
        <title>Genomic Encyclopedia of Archaeal and Bacterial Type Strains, Phase II (KMG-II): from individual species to whole genera.</title>
        <authorList>
            <person name="Goeker M."/>
        </authorList>
    </citation>
    <scope>NUCLEOTIDE SEQUENCE [LARGE SCALE GENOMIC DNA]</scope>
    <source>
        <strain evidence="4 5">ATCC BAA-1139</strain>
    </source>
</reference>
<dbReference type="PANTHER" id="PTHR39082">
    <property type="entry name" value="PHOSPHOLIPASE C-BETA-2-RELATED"/>
    <property type="match status" value="1"/>
</dbReference>
<keyword evidence="5" id="KW-1185">Reference proteome</keyword>
<dbReference type="InterPro" id="IPR003743">
    <property type="entry name" value="Zf-RING_7"/>
</dbReference>
<evidence type="ECO:0000259" key="2">
    <source>
        <dbReference type="Pfam" id="PF02591"/>
    </source>
</evidence>
<feature type="coiled-coil region" evidence="1">
    <location>
        <begin position="104"/>
        <end position="145"/>
    </location>
</feature>
<keyword evidence="1" id="KW-0175">Coiled coil</keyword>
<protein>
    <submittedName>
        <fullName evidence="4">Uncharacterized protein</fullName>
    </submittedName>
</protein>
<dbReference type="RefSeq" id="WP_145017865.1">
    <property type="nucleotide sequence ID" value="NZ_VLLN01000002.1"/>
</dbReference>
<evidence type="ECO:0000313" key="4">
    <source>
        <dbReference type="EMBL" id="TWJ33150.1"/>
    </source>
</evidence>
<accession>A0A562WSK8</accession>
<dbReference type="Pfam" id="PF24481">
    <property type="entry name" value="CT398_CC"/>
    <property type="match status" value="1"/>
</dbReference>
<evidence type="ECO:0000256" key="1">
    <source>
        <dbReference type="SAM" id="Coils"/>
    </source>
</evidence>
<dbReference type="Proteomes" id="UP000319449">
    <property type="component" value="Unassembled WGS sequence"/>
</dbReference>
<proteinExistence type="predicted"/>
<organism evidence="4 5">
    <name type="scientific">Geobacter argillaceus</name>
    <dbReference type="NCBI Taxonomy" id="345631"/>
    <lineage>
        <taxon>Bacteria</taxon>
        <taxon>Pseudomonadati</taxon>
        <taxon>Thermodesulfobacteriota</taxon>
        <taxon>Desulfuromonadia</taxon>
        <taxon>Geobacterales</taxon>
        <taxon>Geobacteraceae</taxon>
        <taxon>Geobacter</taxon>
    </lineage>
</organism>
<dbReference type="InterPro" id="IPR056003">
    <property type="entry name" value="CT398_CC_hairpin"/>
</dbReference>
<gene>
    <name evidence="4" type="ORF">JN12_00564</name>
</gene>
<dbReference type="Pfam" id="PF02591">
    <property type="entry name" value="Zn_ribbon_9"/>
    <property type="match status" value="1"/>
</dbReference>
<dbReference type="InterPro" id="IPR052376">
    <property type="entry name" value="Oxidative_Scav/Glycosyltrans"/>
</dbReference>
<dbReference type="Gene3D" id="1.10.287.1490">
    <property type="match status" value="1"/>
</dbReference>
<dbReference type="EMBL" id="VLLN01000002">
    <property type="protein sequence ID" value="TWJ33150.1"/>
    <property type="molecule type" value="Genomic_DNA"/>
</dbReference>
<feature type="domain" description="C4-type zinc ribbon" evidence="2">
    <location>
        <begin position="198"/>
        <end position="230"/>
    </location>
</feature>
<dbReference type="AlphaFoldDB" id="A0A562WSK8"/>